<dbReference type="NCBIfam" id="TIGR00328">
    <property type="entry name" value="flhB"/>
    <property type="match status" value="1"/>
</dbReference>
<evidence type="ECO:0000313" key="13">
    <source>
        <dbReference type="EMBL" id="MBS4180298.1"/>
    </source>
</evidence>
<dbReference type="PANTHER" id="PTHR30531:SF12">
    <property type="entry name" value="FLAGELLAR BIOSYNTHETIC PROTEIN FLHB"/>
    <property type="match status" value="1"/>
</dbReference>
<evidence type="ECO:0000256" key="6">
    <source>
        <dbReference type="ARBA" id="ARBA00022692"/>
    </source>
</evidence>
<dbReference type="PRINTS" id="PR00950">
    <property type="entry name" value="TYPE3IMSPROT"/>
</dbReference>
<keyword evidence="13" id="KW-0282">Flagellum</keyword>
<dbReference type="Pfam" id="PF01312">
    <property type="entry name" value="Bac_export_2"/>
    <property type="match status" value="1"/>
</dbReference>
<feature type="transmembrane region" description="Helical" evidence="12">
    <location>
        <begin position="97"/>
        <end position="121"/>
    </location>
</feature>
<sequence length="364" mass="41477">MLLRLDLQFFSDEKTEKATPNKRRDARKKGQVAKSPEISSALTLLLSFSFFGVAGKSFLEGCFQIFQHSFQEYLLWELSIKSTQLMFNQLLWDAVKLVGPIFGVILIAGLVANFAQVGFMFNTESLKMKLGKINPIQGAKNIFSLRSVVEMVKSILKLVIIISVAYWVIWRQKHEFLIIGGKNIWDATRFIGSMVIQVGMAVSLSLVVLSGADYLYQRFEYEKKLRMSKQDIKDEHKKMEGDPFIKGKRRAKQRQMAMNRIIQEVPKADVVITNPTHFAVAIQYDFETMAAPQVIAKGQDYIALKIKEIAKEHKIMTVENRPLARALFAAVEVGDTIPEELFNAVGEILAYVYFHEGRYRGMMT</sequence>
<keyword evidence="13" id="KW-0969">Cilium</keyword>
<dbReference type="Proteomes" id="UP000677265">
    <property type="component" value="Unassembled WGS sequence"/>
</dbReference>
<organism evidence="13">
    <name type="scientific">Neobacillus citreus</name>
    <dbReference type="NCBI Taxonomy" id="2833578"/>
    <lineage>
        <taxon>Bacteria</taxon>
        <taxon>Bacillati</taxon>
        <taxon>Bacillota</taxon>
        <taxon>Bacilli</taxon>
        <taxon>Bacillales</taxon>
        <taxon>Bacillaceae</taxon>
        <taxon>Neobacillus</taxon>
    </lineage>
</organism>
<dbReference type="AlphaFoldDB" id="A0A942SUZ7"/>
<evidence type="ECO:0000256" key="5">
    <source>
        <dbReference type="ARBA" id="ARBA00022475"/>
    </source>
</evidence>
<dbReference type="InterPro" id="IPR029025">
    <property type="entry name" value="T3SS_substrate_exporter_C"/>
</dbReference>
<dbReference type="PANTHER" id="PTHR30531">
    <property type="entry name" value="FLAGELLAR BIOSYNTHETIC PROTEIN FLHB"/>
    <property type="match status" value="1"/>
</dbReference>
<protein>
    <recommendedName>
        <fullName evidence="3 12">Flagellar biosynthetic protein FlhB</fullName>
    </recommendedName>
</protein>
<comment type="caution">
    <text evidence="13">The sequence shown here is derived from an EMBL/GenBank/DDBJ whole genome shotgun (WGS) entry which is preliminary data.</text>
</comment>
<evidence type="ECO:0000313" key="14">
    <source>
        <dbReference type="EMBL" id="MCH6266813.1"/>
    </source>
</evidence>
<evidence type="ECO:0000256" key="2">
    <source>
        <dbReference type="ARBA" id="ARBA00010690"/>
    </source>
</evidence>
<keyword evidence="4 12" id="KW-0813">Transport</keyword>
<dbReference type="InterPro" id="IPR006136">
    <property type="entry name" value="FlhB"/>
</dbReference>
<evidence type="ECO:0000256" key="10">
    <source>
        <dbReference type="ARBA" id="ARBA00023136"/>
    </source>
</evidence>
<dbReference type="InterPro" id="IPR006135">
    <property type="entry name" value="T3SS_substrate_exporter"/>
</dbReference>
<comment type="similarity">
    <text evidence="2 12">Belongs to the type III secretion exporter family.</text>
</comment>
<evidence type="ECO:0000256" key="8">
    <source>
        <dbReference type="ARBA" id="ARBA00022927"/>
    </source>
</evidence>
<keyword evidence="8 12" id="KW-0653">Protein transport</keyword>
<gene>
    <name evidence="12 13" type="primary">flhB</name>
    <name evidence="14" type="ORF">KHB02_014890</name>
    <name evidence="13" type="ORF">KHB02_02725</name>
</gene>
<keyword evidence="6 12" id="KW-0812">Transmembrane</keyword>
<feature type="transmembrane region" description="Helical" evidence="12">
    <location>
        <begin position="154"/>
        <end position="170"/>
    </location>
</feature>
<keyword evidence="9 12" id="KW-1133">Transmembrane helix</keyword>
<name>A0A942SUZ7_9BACI</name>
<dbReference type="GO" id="GO:0044780">
    <property type="term" value="P:bacterial-type flagellum assembly"/>
    <property type="evidence" value="ECO:0007669"/>
    <property type="project" value="InterPro"/>
</dbReference>
<dbReference type="RefSeq" id="WP_213140296.1">
    <property type="nucleotide sequence ID" value="NZ_JAGYPE020000025.1"/>
</dbReference>
<evidence type="ECO:0000256" key="12">
    <source>
        <dbReference type="RuleBase" id="RU364091"/>
    </source>
</evidence>
<keyword evidence="11 12" id="KW-1006">Bacterial flagellum protein export</keyword>
<evidence type="ECO:0000313" key="15">
    <source>
        <dbReference type="Proteomes" id="UP000677265"/>
    </source>
</evidence>
<dbReference type="Gene3D" id="6.10.250.2080">
    <property type="match status" value="1"/>
</dbReference>
<evidence type="ECO:0000256" key="7">
    <source>
        <dbReference type="ARBA" id="ARBA00022795"/>
    </source>
</evidence>
<dbReference type="GO" id="GO:0009306">
    <property type="term" value="P:protein secretion"/>
    <property type="evidence" value="ECO:0007669"/>
    <property type="project" value="InterPro"/>
</dbReference>
<feature type="transmembrane region" description="Helical" evidence="12">
    <location>
        <begin position="190"/>
        <end position="216"/>
    </location>
</feature>
<evidence type="ECO:0000256" key="1">
    <source>
        <dbReference type="ARBA" id="ARBA00004651"/>
    </source>
</evidence>
<keyword evidence="13" id="KW-0966">Cell projection</keyword>
<keyword evidence="5 12" id="KW-1003">Cell membrane</keyword>
<keyword evidence="7 12" id="KW-1005">Bacterial flagellum biogenesis</keyword>
<evidence type="ECO:0000256" key="11">
    <source>
        <dbReference type="ARBA" id="ARBA00023225"/>
    </source>
</evidence>
<comment type="caution">
    <text evidence="12">Lacks conserved residue(s) required for the propagation of feature annotation.</text>
</comment>
<dbReference type="SUPFAM" id="SSF160544">
    <property type="entry name" value="EscU C-terminal domain-like"/>
    <property type="match status" value="1"/>
</dbReference>
<comment type="function">
    <text evidence="12">Required for formation of the rod structure in the basal body of the flagellar apparatus. Together with FliI and FliH, may constitute the export apparatus of flagellin.</text>
</comment>
<evidence type="ECO:0000256" key="4">
    <source>
        <dbReference type="ARBA" id="ARBA00022448"/>
    </source>
</evidence>
<dbReference type="EMBL" id="JAGYPE010000001">
    <property type="protein sequence ID" value="MBS4180298.1"/>
    <property type="molecule type" value="Genomic_DNA"/>
</dbReference>
<accession>A0A942SUZ7</accession>
<keyword evidence="15" id="KW-1185">Reference proteome</keyword>
<dbReference type="GO" id="GO:0005886">
    <property type="term" value="C:plasma membrane"/>
    <property type="evidence" value="ECO:0007669"/>
    <property type="project" value="UniProtKB-SubCell"/>
</dbReference>
<evidence type="ECO:0000256" key="9">
    <source>
        <dbReference type="ARBA" id="ARBA00022989"/>
    </source>
</evidence>
<dbReference type="Gene3D" id="3.40.1690.10">
    <property type="entry name" value="secretion proteins EscU"/>
    <property type="match status" value="1"/>
</dbReference>
<dbReference type="EMBL" id="JAGYPE020000025">
    <property type="protein sequence ID" value="MCH6266813.1"/>
    <property type="molecule type" value="Genomic_DNA"/>
</dbReference>
<dbReference type="FunFam" id="3.40.1690.10:FF:000001">
    <property type="entry name" value="Flagellar biosynthetic protein FlhB"/>
    <property type="match status" value="1"/>
</dbReference>
<evidence type="ECO:0000256" key="3">
    <source>
        <dbReference type="ARBA" id="ARBA00021622"/>
    </source>
</evidence>
<comment type="subcellular location">
    <subcellularLocation>
        <location evidence="1">Cell membrane</location>
        <topology evidence="1">Multi-pass membrane protein</topology>
    </subcellularLocation>
</comment>
<reference evidence="13" key="1">
    <citation type="submission" date="2021-05" db="EMBL/GenBank/DDBJ databases">
        <title>Novel Bacillus species.</title>
        <authorList>
            <person name="Liu G."/>
        </authorList>
    </citation>
    <scope>NUCLEOTIDE SEQUENCE</scope>
    <source>
        <strain evidence="13 15">FJAT-50051</strain>
    </source>
</reference>
<proteinExistence type="inferred from homology"/>
<keyword evidence="10 12" id="KW-0472">Membrane</keyword>